<feature type="compositionally biased region" description="Basic and acidic residues" evidence="1">
    <location>
        <begin position="60"/>
        <end position="74"/>
    </location>
</feature>
<keyword evidence="3" id="KW-1185">Reference proteome</keyword>
<feature type="compositionally biased region" description="Low complexity" evidence="1">
    <location>
        <begin position="45"/>
        <end position="57"/>
    </location>
</feature>
<gene>
    <name evidence="2" type="ORF">P5G52_09270</name>
</gene>
<accession>A0ABT8K0W5</accession>
<feature type="region of interest" description="Disordered" evidence="1">
    <location>
        <begin position="45"/>
        <end position="89"/>
    </location>
</feature>
<proteinExistence type="predicted"/>
<reference evidence="2" key="1">
    <citation type="submission" date="2023-06" db="EMBL/GenBank/DDBJ databases">
        <title>MT1 and MT2 Draft Genomes of Novel Species.</title>
        <authorList>
            <person name="Venkateswaran K."/>
        </authorList>
    </citation>
    <scope>NUCLEOTIDE SEQUENCE</scope>
    <source>
        <strain evidence="2">IIF3SC-B10</strain>
    </source>
</reference>
<evidence type="ECO:0000313" key="2">
    <source>
        <dbReference type="EMBL" id="MDN4611060.1"/>
    </source>
</evidence>
<sequence>MVTPGAGDAAGAGDALGAGAALGAVAGAGAVEGTVGAAVEEGTGAGTASLATAGTALPRRPKDSRAAHSSRAGEGKVTGFSSRIRASAS</sequence>
<dbReference type="EMBL" id="JAROCG010000001">
    <property type="protein sequence ID" value="MDN4611060.1"/>
    <property type="molecule type" value="Genomic_DNA"/>
</dbReference>
<comment type="caution">
    <text evidence="2">The sequence shown here is derived from an EMBL/GenBank/DDBJ whole genome shotgun (WGS) entry which is preliminary data.</text>
</comment>
<dbReference type="RefSeq" id="WP_301226744.1">
    <property type="nucleotide sequence ID" value="NZ_JAROCG010000001.1"/>
</dbReference>
<protein>
    <submittedName>
        <fullName evidence="2">Uncharacterized protein</fullName>
    </submittedName>
</protein>
<dbReference type="Proteomes" id="UP001174209">
    <property type="component" value="Unassembled WGS sequence"/>
</dbReference>
<evidence type="ECO:0000256" key="1">
    <source>
        <dbReference type="SAM" id="MobiDB-lite"/>
    </source>
</evidence>
<evidence type="ECO:0000313" key="3">
    <source>
        <dbReference type="Proteomes" id="UP001174209"/>
    </source>
</evidence>
<name>A0ABT8K0W5_9MICC</name>
<organism evidence="2 3">
    <name type="scientific">Arthrobacter burdickii</name>
    <dbReference type="NCBI Taxonomy" id="3035920"/>
    <lineage>
        <taxon>Bacteria</taxon>
        <taxon>Bacillati</taxon>
        <taxon>Actinomycetota</taxon>
        <taxon>Actinomycetes</taxon>
        <taxon>Micrococcales</taxon>
        <taxon>Micrococcaceae</taxon>
        <taxon>Arthrobacter</taxon>
    </lineage>
</organism>